<dbReference type="Gene3D" id="3.30.565.10">
    <property type="entry name" value="Histidine kinase-like ATPase, C-terminal domain"/>
    <property type="match status" value="1"/>
</dbReference>
<evidence type="ECO:0000256" key="2">
    <source>
        <dbReference type="ARBA" id="ARBA00004314"/>
    </source>
</evidence>
<protein>
    <recommendedName>
        <fullName evidence="4">histidine kinase</fullName>
        <ecNumber evidence="4">2.7.13.3</ecNumber>
    </recommendedName>
</protein>
<feature type="transmembrane region" description="Helical" evidence="16">
    <location>
        <begin position="165"/>
        <end position="186"/>
    </location>
</feature>
<organism evidence="19 20">
    <name type="scientific">Bacillus gobiensis</name>
    <dbReference type="NCBI Taxonomy" id="1441095"/>
    <lineage>
        <taxon>Bacteria</taxon>
        <taxon>Bacillati</taxon>
        <taxon>Bacillota</taxon>
        <taxon>Bacilli</taxon>
        <taxon>Bacillales</taxon>
        <taxon>Bacillaceae</taxon>
        <taxon>Bacillus</taxon>
    </lineage>
</organism>
<dbReference type="SUPFAM" id="SSF47384">
    <property type="entry name" value="Homodimeric domain of signal transducing histidine kinase"/>
    <property type="match status" value="1"/>
</dbReference>
<dbReference type="GO" id="GO:0005886">
    <property type="term" value="C:plasma membrane"/>
    <property type="evidence" value="ECO:0007669"/>
    <property type="project" value="UniProtKB-SubCell"/>
</dbReference>
<keyword evidence="11" id="KW-0067">ATP-binding</keyword>
<dbReference type="SMART" id="SM00304">
    <property type="entry name" value="HAMP"/>
    <property type="match status" value="1"/>
</dbReference>
<dbReference type="GO" id="GO:0045121">
    <property type="term" value="C:membrane raft"/>
    <property type="evidence" value="ECO:0007669"/>
    <property type="project" value="UniProtKB-SubCell"/>
</dbReference>
<keyword evidence="8 16" id="KW-0812">Transmembrane</keyword>
<keyword evidence="15" id="KW-0175">Coiled coil</keyword>
<evidence type="ECO:0000256" key="10">
    <source>
        <dbReference type="ARBA" id="ARBA00022777"/>
    </source>
</evidence>
<dbReference type="AlphaFoldDB" id="A0A0M5JBD1"/>
<evidence type="ECO:0000256" key="9">
    <source>
        <dbReference type="ARBA" id="ARBA00022741"/>
    </source>
</evidence>
<dbReference type="SMART" id="SM00387">
    <property type="entry name" value="HATPase_c"/>
    <property type="match status" value="1"/>
</dbReference>
<evidence type="ECO:0000256" key="14">
    <source>
        <dbReference type="ARBA" id="ARBA00023136"/>
    </source>
</evidence>
<keyword evidence="6" id="KW-0597">Phosphoprotein</keyword>
<dbReference type="InterPro" id="IPR003594">
    <property type="entry name" value="HATPase_dom"/>
</dbReference>
<keyword evidence="7" id="KW-0808">Transferase</keyword>
<dbReference type="CDD" id="cd06225">
    <property type="entry name" value="HAMP"/>
    <property type="match status" value="1"/>
</dbReference>
<dbReference type="FunFam" id="1.10.287.130:FF:000001">
    <property type="entry name" value="Two-component sensor histidine kinase"/>
    <property type="match status" value="1"/>
</dbReference>
<keyword evidence="14 16" id="KW-0472">Membrane</keyword>
<dbReference type="STRING" id="1441095.AM592_06125"/>
<gene>
    <name evidence="19" type="ORF">AM592_06125</name>
</gene>
<dbReference type="PATRIC" id="fig|1441095.3.peg.1341"/>
<sequence length="471" mass="53778">MNIKGITFKYGATIMILFLAVLLPLIYTLDHLFIAFYVNQKQEEIDHFATKYANKIFDIEDEKTYRTFEMSLEIINADLFVFNRDGKILKGTEVLGFKEGTQVMNDIFHPISNKHGVGMKYSEEKGEQSYLLSGKPIIIGNNVNGGLVVVSSMDEVNASIKQVRIWLFVSVIGALIVAIGFTFFISRKLSYPLLQMERATRELAKGKLRTKLSFQTKDEVGSLSTAIMDLERELEDYRTNRREFFANISHELRTPISYIKGYSMVLRDELYKNEKEKSQYLTIIHDESTRLTDLINDLFELAKMEEGKLDLNYARTDISDIINSSVRKINLKAKEKGIRITLNTPSDHTLLYTDGRRLEQIFINLLENAIQYSEPHSNIDVSTKVQKRDIQVLIKDSGIGIPKEDLPYIFERFYRVEKSRSRTTGGTGLGLSIVKNLVELLGGRIEITSSVGSGTTFKIYFPTSKEVSEKE</sequence>
<evidence type="ECO:0000256" key="15">
    <source>
        <dbReference type="SAM" id="Coils"/>
    </source>
</evidence>
<evidence type="ECO:0000256" key="13">
    <source>
        <dbReference type="ARBA" id="ARBA00023012"/>
    </source>
</evidence>
<dbReference type="PROSITE" id="PS50109">
    <property type="entry name" value="HIS_KIN"/>
    <property type="match status" value="1"/>
</dbReference>
<reference evidence="20" key="1">
    <citation type="submission" date="2015-08" db="EMBL/GenBank/DDBJ databases">
        <title>Genome sequencing project for genomic taxonomy and phylogenomics of Bacillus-like bacteria.</title>
        <authorList>
            <person name="Liu B."/>
            <person name="Wang J."/>
            <person name="Zhu Y."/>
            <person name="Liu G."/>
            <person name="Chen Q."/>
            <person name="Chen Z."/>
            <person name="Lan J."/>
            <person name="Che J."/>
            <person name="Ge C."/>
            <person name="Shi H."/>
            <person name="Pan Z."/>
            <person name="Liu X."/>
        </authorList>
    </citation>
    <scope>NUCLEOTIDE SEQUENCE [LARGE SCALE GENOMIC DNA]</scope>
    <source>
        <strain evidence="20">FJAT-4402</strain>
    </source>
</reference>
<feature type="transmembrane region" description="Helical" evidence="16">
    <location>
        <begin position="12"/>
        <end position="38"/>
    </location>
</feature>
<dbReference type="SUPFAM" id="SSF55874">
    <property type="entry name" value="ATPase domain of HSP90 chaperone/DNA topoisomerase II/histidine kinase"/>
    <property type="match status" value="1"/>
</dbReference>
<name>A0A0M5JBD1_9BACI</name>
<dbReference type="Pfam" id="PF00672">
    <property type="entry name" value="HAMP"/>
    <property type="match status" value="1"/>
</dbReference>
<feature type="domain" description="Histidine kinase" evidence="17">
    <location>
        <begin position="247"/>
        <end position="465"/>
    </location>
</feature>
<evidence type="ECO:0000259" key="17">
    <source>
        <dbReference type="PROSITE" id="PS50109"/>
    </source>
</evidence>
<evidence type="ECO:0000256" key="7">
    <source>
        <dbReference type="ARBA" id="ARBA00022679"/>
    </source>
</evidence>
<dbReference type="Proteomes" id="UP000067625">
    <property type="component" value="Chromosome"/>
</dbReference>
<evidence type="ECO:0000256" key="11">
    <source>
        <dbReference type="ARBA" id="ARBA00022840"/>
    </source>
</evidence>
<keyword evidence="5" id="KW-1003">Cell membrane</keyword>
<dbReference type="SMART" id="SM00388">
    <property type="entry name" value="HisKA"/>
    <property type="match status" value="1"/>
</dbReference>
<proteinExistence type="predicted"/>
<dbReference type="Gene3D" id="6.10.340.10">
    <property type="match status" value="1"/>
</dbReference>
<dbReference type="InterPro" id="IPR004358">
    <property type="entry name" value="Sig_transdc_His_kin-like_C"/>
</dbReference>
<keyword evidence="9" id="KW-0547">Nucleotide-binding</keyword>
<evidence type="ECO:0000313" key="20">
    <source>
        <dbReference type="Proteomes" id="UP000067625"/>
    </source>
</evidence>
<dbReference type="OrthoDB" id="9813151at2"/>
<evidence type="ECO:0000256" key="16">
    <source>
        <dbReference type="SAM" id="Phobius"/>
    </source>
</evidence>
<feature type="coiled-coil region" evidence="15">
    <location>
        <begin position="220"/>
        <end position="247"/>
    </location>
</feature>
<dbReference type="SUPFAM" id="SSF158472">
    <property type="entry name" value="HAMP domain-like"/>
    <property type="match status" value="1"/>
</dbReference>
<evidence type="ECO:0000313" key="19">
    <source>
        <dbReference type="EMBL" id="ALC81219.1"/>
    </source>
</evidence>
<evidence type="ECO:0000256" key="1">
    <source>
        <dbReference type="ARBA" id="ARBA00000085"/>
    </source>
</evidence>
<dbReference type="RefSeq" id="WP_053602970.1">
    <property type="nucleotide sequence ID" value="NZ_CP012600.1"/>
</dbReference>
<dbReference type="InterPro" id="IPR036890">
    <property type="entry name" value="HATPase_C_sf"/>
</dbReference>
<dbReference type="GO" id="GO:0005524">
    <property type="term" value="F:ATP binding"/>
    <property type="evidence" value="ECO:0007669"/>
    <property type="project" value="UniProtKB-KW"/>
</dbReference>
<evidence type="ECO:0000256" key="8">
    <source>
        <dbReference type="ARBA" id="ARBA00022692"/>
    </source>
</evidence>
<dbReference type="PANTHER" id="PTHR45528:SF1">
    <property type="entry name" value="SENSOR HISTIDINE KINASE CPXA"/>
    <property type="match status" value="1"/>
</dbReference>
<dbReference type="CDD" id="cd00075">
    <property type="entry name" value="HATPase"/>
    <property type="match status" value="1"/>
</dbReference>
<evidence type="ECO:0000256" key="6">
    <source>
        <dbReference type="ARBA" id="ARBA00022553"/>
    </source>
</evidence>
<dbReference type="FunFam" id="3.30.565.10:FF:000023">
    <property type="entry name" value="PAS domain-containing sensor histidine kinase"/>
    <property type="match status" value="1"/>
</dbReference>
<keyword evidence="20" id="KW-1185">Reference proteome</keyword>
<dbReference type="InterPro" id="IPR003660">
    <property type="entry name" value="HAMP_dom"/>
</dbReference>
<dbReference type="Pfam" id="PF00512">
    <property type="entry name" value="HisKA"/>
    <property type="match status" value="1"/>
</dbReference>
<keyword evidence="12 16" id="KW-1133">Transmembrane helix</keyword>
<accession>A0A0M5JBD1</accession>
<evidence type="ECO:0000256" key="4">
    <source>
        <dbReference type="ARBA" id="ARBA00012438"/>
    </source>
</evidence>
<dbReference type="EC" id="2.7.13.3" evidence="4"/>
<dbReference type="Gene3D" id="1.10.287.130">
    <property type="match status" value="1"/>
</dbReference>
<comment type="catalytic activity">
    <reaction evidence="1">
        <text>ATP + protein L-histidine = ADP + protein N-phospho-L-histidine.</text>
        <dbReference type="EC" id="2.7.13.3"/>
    </reaction>
</comment>
<keyword evidence="10" id="KW-0418">Kinase</keyword>
<comment type="subcellular location">
    <subcellularLocation>
        <location evidence="3">Cell membrane</location>
        <topology evidence="3">Multi-pass membrane protein</topology>
    </subcellularLocation>
    <subcellularLocation>
        <location evidence="2">Membrane raft</location>
        <topology evidence="2">Multi-pass membrane protein</topology>
    </subcellularLocation>
</comment>
<dbReference type="CDD" id="cd00082">
    <property type="entry name" value="HisKA"/>
    <property type="match status" value="1"/>
</dbReference>
<dbReference type="PROSITE" id="PS50885">
    <property type="entry name" value="HAMP"/>
    <property type="match status" value="1"/>
</dbReference>
<dbReference type="InterPro" id="IPR036097">
    <property type="entry name" value="HisK_dim/P_sf"/>
</dbReference>
<reference evidence="19 20" key="2">
    <citation type="journal article" date="2016" name="Int. J. Syst. Evol. Microbiol.">
        <title>Bacillus gobiensis sp. nov., isolated from a soil sample.</title>
        <authorList>
            <person name="Liu B."/>
            <person name="Liu G.H."/>
            <person name="Cetin S."/>
            <person name="Schumann P."/>
            <person name="Pan Z.Z."/>
            <person name="Chen Q.Q."/>
        </authorList>
    </citation>
    <scope>NUCLEOTIDE SEQUENCE [LARGE SCALE GENOMIC DNA]</scope>
    <source>
        <strain evidence="19 20">FJAT-4402</strain>
    </source>
</reference>
<dbReference type="Pfam" id="PF02518">
    <property type="entry name" value="HATPase_c"/>
    <property type="match status" value="1"/>
</dbReference>
<feature type="domain" description="HAMP" evidence="18">
    <location>
        <begin position="187"/>
        <end position="239"/>
    </location>
</feature>
<dbReference type="InterPro" id="IPR050398">
    <property type="entry name" value="HssS/ArlS-like"/>
</dbReference>
<dbReference type="GO" id="GO:0000155">
    <property type="term" value="F:phosphorelay sensor kinase activity"/>
    <property type="evidence" value="ECO:0007669"/>
    <property type="project" value="InterPro"/>
</dbReference>
<dbReference type="PANTHER" id="PTHR45528">
    <property type="entry name" value="SENSOR HISTIDINE KINASE CPXA"/>
    <property type="match status" value="1"/>
</dbReference>
<evidence type="ECO:0000256" key="3">
    <source>
        <dbReference type="ARBA" id="ARBA00004651"/>
    </source>
</evidence>
<keyword evidence="13" id="KW-0902">Two-component regulatory system</keyword>
<dbReference type="InterPro" id="IPR005467">
    <property type="entry name" value="His_kinase_dom"/>
</dbReference>
<evidence type="ECO:0000256" key="12">
    <source>
        <dbReference type="ARBA" id="ARBA00022989"/>
    </source>
</evidence>
<evidence type="ECO:0000256" key="5">
    <source>
        <dbReference type="ARBA" id="ARBA00022475"/>
    </source>
</evidence>
<dbReference type="EMBL" id="CP012600">
    <property type="protein sequence ID" value="ALC81219.1"/>
    <property type="molecule type" value="Genomic_DNA"/>
</dbReference>
<dbReference type="InterPro" id="IPR003661">
    <property type="entry name" value="HisK_dim/P_dom"/>
</dbReference>
<evidence type="ECO:0000259" key="18">
    <source>
        <dbReference type="PROSITE" id="PS50885"/>
    </source>
</evidence>
<dbReference type="PRINTS" id="PR00344">
    <property type="entry name" value="BCTRLSENSOR"/>
</dbReference>